<feature type="transmembrane region" description="Helical" evidence="1">
    <location>
        <begin position="6"/>
        <end position="28"/>
    </location>
</feature>
<dbReference type="EMBL" id="BK057795">
    <property type="protein sequence ID" value="DAE92256.1"/>
    <property type="molecule type" value="Genomic_DNA"/>
</dbReference>
<keyword evidence="1" id="KW-0812">Transmembrane</keyword>
<keyword evidence="1" id="KW-0472">Membrane</keyword>
<feature type="transmembrane region" description="Helical" evidence="1">
    <location>
        <begin position="659"/>
        <end position="685"/>
    </location>
</feature>
<sequence>MEQSNILLYFLAGVAGLFALLVIVYLVIRKKLQSSEMREIQKLREGTQAKKHTSEILYQKLYVRYIRIPFLKRYLLKIRRRLEIINIDDEYLTRKQTAQILTRTLLLVIPITIAIIWLTHKNYLLLSILLIFEVFMVDTIIDGMVDGIDNKLLKQQINFFSEIRHAYHEFNMVEEAIYQVSQDDEQPEMSRQAEKIYEVLISDDPESELEKYYDVAPNSYLKEFAGVSYLTKEFGDRKVDKASLYLKNLNNITQEMQLEILKRDKLNYVFQSLSVISILPMMFLEAIKNWSVSQFSFTESFYMGRKGMLVQILVLLVTFICYTLTRKLKDNGSTNMNTKNTENPWQEKVYRNPICKRVVDLFIPKEGTKEYRVLKENLKDAASKEKMEWVYVNRLTLCIITFFVSVFLFAQLHKVEINYIYTDPTTEFDLVGSMNDKQKRKAMEITESDNQYLDFYRGNTEVQQKDIEKIMKNGRINKDYVEATNEEVATAAKRVLDKLHTVNKENLQWFEVLFAMVFAMAAYMAPVWLLKFQAKMRQIEMEDEVMQFQTIILMLMRIERVNVEIILEWLERYANIFREPISKCVNNFESGAWEALEQLKEDVNYPDMIRLIESMQAAVEKIPIADAFDELDTERDYYQARRKESNERLISKKGLIGKVIGFTPMIGLFVCYLVVPLVVIGLSAMKDSFNAMSAMK</sequence>
<proteinExistence type="predicted"/>
<protein>
    <submittedName>
        <fullName evidence="2">Uncharacterized protein</fullName>
    </submittedName>
</protein>
<evidence type="ECO:0000313" key="2">
    <source>
        <dbReference type="EMBL" id="DAE92256.1"/>
    </source>
</evidence>
<feature type="transmembrane region" description="Helical" evidence="1">
    <location>
        <begin position="307"/>
        <end position="325"/>
    </location>
</feature>
<name>A0A8S5RRX2_9CAUD</name>
<feature type="transmembrane region" description="Helical" evidence="1">
    <location>
        <begin position="391"/>
        <end position="412"/>
    </location>
</feature>
<organism evidence="2">
    <name type="scientific">Siphoviridae sp. ctES717</name>
    <dbReference type="NCBI Taxonomy" id="2827564"/>
    <lineage>
        <taxon>Viruses</taxon>
        <taxon>Duplodnaviria</taxon>
        <taxon>Heunggongvirae</taxon>
        <taxon>Uroviricota</taxon>
        <taxon>Caudoviricetes</taxon>
    </lineage>
</organism>
<feature type="transmembrane region" description="Helical" evidence="1">
    <location>
        <begin position="509"/>
        <end position="530"/>
    </location>
</feature>
<reference evidence="2" key="1">
    <citation type="journal article" date="2021" name="Proc. Natl. Acad. Sci. U.S.A.">
        <title>A Catalog of Tens of Thousands of Viruses from Human Metagenomes Reveals Hidden Associations with Chronic Diseases.</title>
        <authorList>
            <person name="Tisza M.J."/>
            <person name="Buck C.B."/>
        </authorList>
    </citation>
    <scope>NUCLEOTIDE SEQUENCE</scope>
    <source>
        <strain evidence="2">CtES717</strain>
    </source>
</reference>
<feature type="transmembrane region" description="Helical" evidence="1">
    <location>
        <begin position="124"/>
        <end position="145"/>
    </location>
</feature>
<accession>A0A8S5RRX2</accession>
<evidence type="ECO:0000256" key="1">
    <source>
        <dbReference type="SAM" id="Phobius"/>
    </source>
</evidence>
<feature type="transmembrane region" description="Helical" evidence="1">
    <location>
        <begin position="266"/>
        <end position="287"/>
    </location>
</feature>
<feature type="transmembrane region" description="Helical" evidence="1">
    <location>
        <begin position="100"/>
        <end position="118"/>
    </location>
</feature>
<keyword evidence="1" id="KW-1133">Transmembrane helix</keyword>